<dbReference type="AlphaFoldDB" id="A0A0F9FLI8"/>
<protein>
    <submittedName>
        <fullName evidence="2">Uncharacterized protein</fullName>
    </submittedName>
</protein>
<sequence>MNNIINNTLDEGAFWRVNKAIAAKVGIEAAVLLADIISRRNYFNKRGMLDKGYGFFLDSKFVADTVYIKKDKRIRLTKVLIAAQYIRTVKKGLPQRIFYYVNDENVLEQIASFVGNPDGVHRESRQQSSGKPTVLVGKADDINKNKKKNKPNKNDLDYKKPIELYNKLFNRKSRITETRKTEIKTYCNVYSVDDLCIVIEQFSKVKWKDEKKYNEEGPRDWLHYLMMPSKRDSLHDQMLAKSEEPKKKEIPLTYVDHEENRRLAKAMGL</sequence>
<organism evidence="2">
    <name type="scientific">marine sediment metagenome</name>
    <dbReference type="NCBI Taxonomy" id="412755"/>
    <lineage>
        <taxon>unclassified sequences</taxon>
        <taxon>metagenomes</taxon>
        <taxon>ecological metagenomes</taxon>
    </lineage>
</organism>
<feature type="region of interest" description="Disordered" evidence="1">
    <location>
        <begin position="119"/>
        <end position="156"/>
    </location>
</feature>
<proteinExistence type="predicted"/>
<evidence type="ECO:0000313" key="2">
    <source>
        <dbReference type="EMBL" id="KKL87143.1"/>
    </source>
</evidence>
<name>A0A0F9FLI8_9ZZZZ</name>
<accession>A0A0F9FLI8</accession>
<comment type="caution">
    <text evidence="2">The sequence shown here is derived from an EMBL/GenBank/DDBJ whole genome shotgun (WGS) entry which is preliminary data.</text>
</comment>
<gene>
    <name evidence="2" type="ORF">LCGC14_1937650</name>
</gene>
<evidence type="ECO:0000256" key="1">
    <source>
        <dbReference type="SAM" id="MobiDB-lite"/>
    </source>
</evidence>
<reference evidence="2" key="1">
    <citation type="journal article" date="2015" name="Nature">
        <title>Complex archaea that bridge the gap between prokaryotes and eukaryotes.</title>
        <authorList>
            <person name="Spang A."/>
            <person name="Saw J.H."/>
            <person name="Jorgensen S.L."/>
            <person name="Zaremba-Niedzwiedzka K."/>
            <person name="Martijn J."/>
            <person name="Lind A.E."/>
            <person name="van Eijk R."/>
            <person name="Schleper C."/>
            <person name="Guy L."/>
            <person name="Ettema T.J."/>
        </authorList>
    </citation>
    <scope>NUCLEOTIDE SEQUENCE</scope>
</reference>
<dbReference type="EMBL" id="LAZR01020918">
    <property type="protein sequence ID" value="KKL87143.1"/>
    <property type="molecule type" value="Genomic_DNA"/>
</dbReference>